<accession>A0A1I2CCY3</accession>
<accession>A0A1H6EGV7</accession>
<evidence type="ECO:0000313" key="1">
    <source>
        <dbReference type="EMBL" id="SEG97078.1"/>
    </source>
</evidence>
<gene>
    <name evidence="1" type="ORF">SAMN02982929_06636</name>
    <name evidence="2" type="ORF">SAMN05216506_11392</name>
</gene>
<keyword evidence="3" id="KW-1185">Reference proteome</keyword>
<organism evidence="1 4">
    <name type="scientific">Saccharopolyspora kobensis</name>
    <dbReference type="NCBI Taxonomy" id="146035"/>
    <lineage>
        <taxon>Bacteria</taxon>
        <taxon>Bacillati</taxon>
        <taxon>Actinomycetota</taxon>
        <taxon>Actinomycetes</taxon>
        <taxon>Pseudonocardiales</taxon>
        <taxon>Pseudonocardiaceae</taxon>
        <taxon>Saccharopolyspora</taxon>
    </lineage>
</organism>
<evidence type="ECO:0000313" key="4">
    <source>
        <dbReference type="Proteomes" id="UP000236729"/>
    </source>
</evidence>
<dbReference type="EMBL" id="FOME01000013">
    <property type="protein sequence ID" value="SFE66181.1"/>
    <property type="molecule type" value="Genomic_DNA"/>
</dbReference>
<reference evidence="1" key="2">
    <citation type="submission" date="2016-10" db="EMBL/GenBank/DDBJ databases">
        <authorList>
            <person name="de Groot N.N."/>
        </authorList>
    </citation>
    <scope>NUCLEOTIDE SEQUENCE [LARGE SCALE GENOMIC DNA]</scope>
    <source>
        <strain evidence="1">ATCC 20501</strain>
    </source>
</reference>
<dbReference type="AlphaFoldDB" id="A0A1H6EGV7"/>
<dbReference type="Proteomes" id="UP000199690">
    <property type="component" value="Unassembled WGS sequence"/>
</dbReference>
<dbReference type="Proteomes" id="UP000236729">
    <property type="component" value="Unassembled WGS sequence"/>
</dbReference>
<proteinExistence type="predicted"/>
<dbReference type="EMBL" id="FNVB01000013">
    <property type="protein sequence ID" value="SEG97078.1"/>
    <property type="molecule type" value="Genomic_DNA"/>
</dbReference>
<name>A0A1H6EGV7_9PSEU</name>
<dbReference type="RefSeq" id="WP_093357017.1">
    <property type="nucleotide sequence ID" value="NZ_FNVB01000013.1"/>
</dbReference>
<reference evidence="3 4" key="1">
    <citation type="submission" date="2016-10" db="EMBL/GenBank/DDBJ databases">
        <authorList>
            <person name="Varghese N."/>
            <person name="Submissions S."/>
        </authorList>
    </citation>
    <scope>NUCLEOTIDE SEQUENCE [LARGE SCALE GENOMIC DNA]</scope>
    <source>
        <strain evidence="4">ATCC 20501</strain>
        <strain evidence="2 3">CGMCC 4.3529</strain>
    </source>
</reference>
<sequence length="257" mass="28201">MTYNLEHLVLSARSWWCKPGEPITWAFLDPFHIPLFEVAGLDEHGKRKRGLAARALFQAGALSMRVSAVFNSVDEQADDRNSPSAIVSARDADSLAVRMSGTSGDKSPGEKPGILVATPTRLALLEIAEFPEGSRDWLDKGMDKVMQVTGPVGRFADDFAGAMHSTVNSKGRFFDHGAQVQTPEVVEKACIGMDQVTGYDVGERTFRRPGYDKDDRSGNYLQITFADQSRLDLRIPSKADPNRALQLARNTLGGSTW</sequence>
<evidence type="ECO:0000313" key="3">
    <source>
        <dbReference type="Proteomes" id="UP000199690"/>
    </source>
</evidence>
<evidence type="ECO:0000313" key="2">
    <source>
        <dbReference type="EMBL" id="SFE66181.1"/>
    </source>
</evidence>
<protein>
    <submittedName>
        <fullName evidence="1">Uncharacterized protein</fullName>
    </submittedName>
</protein>